<accession>C5T391</accession>
<reference evidence="3 4" key="1">
    <citation type="submission" date="2009-05" db="EMBL/GenBank/DDBJ databases">
        <title>The draft genome of Acidovorax delafieldii 2AN.</title>
        <authorList>
            <consortium name="US DOE Joint Genome Institute (JGI-PGF)"/>
            <person name="Lucas S."/>
            <person name="Copeland A."/>
            <person name="Lapidus A."/>
            <person name="Glavina del Rio T."/>
            <person name="Tice H."/>
            <person name="Bruce D."/>
            <person name="Goodwin L."/>
            <person name="Pitluck S."/>
            <person name="Larimer F."/>
            <person name="Land M.L."/>
            <person name="Hauser L."/>
            <person name="Shelobolina E.S."/>
            <person name="Picardal F."/>
            <person name="Roden E."/>
            <person name="Emerson D."/>
        </authorList>
    </citation>
    <scope>NUCLEOTIDE SEQUENCE [LARGE SCALE GENOMIC DNA]</scope>
    <source>
        <strain evidence="3 4">2AN</strain>
    </source>
</reference>
<feature type="chain" id="PRO_5005668400" description="Lipoprotein" evidence="2">
    <location>
        <begin position="43"/>
        <end position="225"/>
    </location>
</feature>
<feature type="region of interest" description="Disordered" evidence="1">
    <location>
        <begin position="43"/>
        <end position="74"/>
    </location>
</feature>
<dbReference type="Proteomes" id="UP000003856">
    <property type="component" value="Unassembled WGS sequence"/>
</dbReference>
<evidence type="ECO:0000313" key="4">
    <source>
        <dbReference type="Proteomes" id="UP000003856"/>
    </source>
</evidence>
<feature type="compositionally biased region" description="Low complexity" evidence="1">
    <location>
        <begin position="213"/>
        <end position="225"/>
    </location>
</feature>
<gene>
    <name evidence="3" type="ORF">AcdelDRAFT_1371</name>
</gene>
<keyword evidence="4" id="KW-1185">Reference proteome</keyword>
<organism evidence="3 4">
    <name type="scientific">Acidovorax delafieldii 2AN</name>
    <dbReference type="NCBI Taxonomy" id="573060"/>
    <lineage>
        <taxon>Bacteria</taxon>
        <taxon>Pseudomonadati</taxon>
        <taxon>Pseudomonadota</taxon>
        <taxon>Betaproteobacteria</taxon>
        <taxon>Burkholderiales</taxon>
        <taxon>Comamonadaceae</taxon>
        <taxon>Acidovorax</taxon>
    </lineage>
</organism>
<dbReference type="PROSITE" id="PS51257">
    <property type="entry name" value="PROKAR_LIPOPROTEIN"/>
    <property type="match status" value="1"/>
</dbReference>
<protein>
    <recommendedName>
        <fullName evidence="5">Lipoprotein</fullName>
    </recommendedName>
</protein>
<feature type="region of interest" description="Disordered" evidence="1">
    <location>
        <begin position="171"/>
        <end position="190"/>
    </location>
</feature>
<evidence type="ECO:0008006" key="5">
    <source>
        <dbReference type="Google" id="ProtNLM"/>
    </source>
</evidence>
<feature type="signal peptide" evidence="2">
    <location>
        <begin position="1"/>
        <end position="42"/>
    </location>
</feature>
<evidence type="ECO:0000313" key="3">
    <source>
        <dbReference type="EMBL" id="EER61055.1"/>
    </source>
</evidence>
<sequence length="225" mass="24198">MQPDRHPRLARILLMRLPPADRIAGLAAALLLTGCAAPPAPAPVVPVPPEAQAPTDPEAPTSAQCPPTAPEDGQPIQQLLAQTDRLLRLAPPELAREIARLSEAEDASDEAPLLLAIALAQSRQPVDTARALGLVQRTLGNNAPAAQPLHSLARLMEARLLQQRRLEEQQERQAQQLRDAQRRSDQLNERIEAVRTIERSLATRPLPSPPAAPASSNGNSTHPPP</sequence>
<comment type="caution">
    <text evidence="3">The sequence shown here is derived from an EMBL/GenBank/DDBJ whole genome shotgun (WGS) entry which is preliminary data.</text>
</comment>
<feature type="region of interest" description="Disordered" evidence="1">
    <location>
        <begin position="198"/>
        <end position="225"/>
    </location>
</feature>
<keyword evidence="2" id="KW-0732">Signal</keyword>
<evidence type="ECO:0000256" key="2">
    <source>
        <dbReference type="SAM" id="SignalP"/>
    </source>
</evidence>
<feature type="compositionally biased region" description="Basic and acidic residues" evidence="1">
    <location>
        <begin position="179"/>
        <end position="190"/>
    </location>
</feature>
<proteinExistence type="predicted"/>
<dbReference type="PATRIC" id="fig|573060.9.peg.3797"/>
<evidence type="ECO:0000256" key="1">
    <source>
        <dbReference type="SAM" id="MobiDB-lite"/>
    </source>
</evidence>
<dbReference type="EMBL" id="ACQT01000028">
    <property type="protein sequence ID" value="EER61055.1"/>
    <property type="molecule type" value="Genomic_DNA"/>
</dbReference>
<dbReference type="AlphaFoldDB" id="C5T391"/>
<dbReference type="RefSeq" id="WP_005794812.1">
    <property type="nucleotide sequence ID" value="NZ_ACQT01000028.1"/>
</dbReference>
<name>C5T391_ACIDE</name>